<keyword evidence="1" id="KW-0472">Membrane</keyword>
<feature type="transmembrane region" description="Helical" evidence="1">
    <location>
        <begin position="144"/>
        <end position="161"/>
    </location>
</feature>
<feature type="transmembrane region" description="Helical" evidence="1">
    <location>
        <begin position="30"/>
        <end position="51"/>
    </location>
</feature>
<feature type="transmembrane region" description="Helical" evidence="1">
    <location>
        <begin position="99"/>
        <end position="132"/>
    </location>
</feature>
<dbReference type="GO" id="GO:0016020">
    <property type="term" value="C:membrane"/>
    <property type="evidence" value="ECO:0007669"/>
    <property type="project" value="InterPro"/>
</dbReference>
<feature type="transmembrane region" description="Helical" evidence="1">
    <location>
        <begin position="234"/>
        <end position="254"/>
    </location>
</feature>
<feature type="transmembrane region" description="Helical" evidence="1">
    <location>
        <begin position="209"/>
        <end position="228"/>
    </location>
</feature>
<keyword evidence="1" id="KW-0812">Transmembrane</keyword>
<evidence type="ECO:0000313" key="4">
    <source>
        <dbReference type="Proteomes" id="UP000183982"/>
    </source>
</evidence>
<organism evidence="3 4">
    <name type="scientific">Shimia gijangensis</name>
    <dbReference type="NCBI Taxonomy" id="1470563"/>
    <lineage>
        <taxon>Bacteria</taxon>
        <taxon>Pseudomonadati</taxon>
        <taxon>Pseudomonadota</taxon>
        <taxon>Alphaproteobacteria</taxon>
        <taxon>Rhodobacterales</taxon>
        <taxon>Roseobacteraceae</taxon>
    </lineage>
</organism>
<dbReference type="AlphaFoldDB" id="A0A1M6JM71"/>
<dbReference type="Gene3D" id="1.10.3730.20">
    <property type="match status" value="2"/>
</dbReference>
<accession>A0A1M6JM71</accession>
<dbReference type="Pfam" id="PF00892">
    <property type="entry name" value="EamA"/>
    <property type="match status" value="1"/>
</dbReference>
<keyword evidence="1" id="KW-1133">Transmembrane helix</keyword>
<dbReference type="InterPro" id="IPR037185">
    <property type="entry name" value="EmrE-like"/>
</dbReference>
<sequence length="282" mass="29707">MSTTVFFAVIGAAILHASWNALVKGGADKYVGIAAVAIGHVPFAVVALMFVPTPAAESFGYLAAGILLHVGYQLFLLQSYKVGDLTQVYPIARGSAPLIVALVSVTVLGVVLVPMEIAAILIIGVGILSLSLTRHADGMRNNKAALFALGTGVFIASYSLIDGIGARLAGTSVGYYAWLSIGNAAIMVVYFLILRPVTLTDMARHGRKVFFIGGGASFVAYALVTWAFTQAPIALVTALRETSIVFALLIGVFFLKERLNLAKLLSTFVTLLGAALLRFART</sequence>
<name>A0A1M6JM71_9RHOB</name>
<reference evidence="4" key="1">
    <citation type="submission" date="2016-11" db="EMBL/GenBank/DDBJ databases">
        <authorList>
            <person name="Varghese N."/>
            <person name="Submissions S."/>
        </authorList>
    </citation>
    <scope>NUCLEOTIDE SEQUENCE [LARGE SCALE GENOMIC DNA]</scope>
    <source>
        <strain evidence="4">DSM 100564</strain>
    </source>
</reference>
<dbReference type="STRING" id="1470563.SAMN05444000_10962"/>
<dbReference type="InterPro" id="IPR000620">
    <property type="entry name" value="EamA_dom"/>
</dbReference>
<feature type="transmembrane region" description="Helical" evidence="1">
    <location>
        <begin position="58"/>
        <end position="79"/>
    </location>
</feature>
<gene>
    <name evidence="3" type="ORF">SAMN05444000_10962</name>
</gene>
<keyword evidence="4" id="KW-1185">Reference proteome</keyword>
<dbReference type="Proteomes" id="UP000183982">
    <property type="component" value="Unassembled WGS sequence"/>
</dbReference>
<dbReference type="OrthoDB" id="9783707at2"/>
<dbReference type="SUPFAM" id="SSF103481">
    <property type="entry name" value="Multidrug resistance efflux transporter EmrE"/>
    <property type="match status" value="2"/>
</dbReference>
<feature type="domain" description="EamA" evidence="2">
    <location>
        <begin position="143"/>
        <end position="277"/>
    </location>
</feature>
<evidence type="ECO:0000256" key="1">
    <source>
        <dbReference type="SAM" id="Phobius"/>
    </source>
</evidence>
<evidence type="ECO:0000313" key="3">
    <source>
        <dbReference type="EMBL" id="SHJ47809.1"/>
    </source>
</evidence>
<proteinExistence type="predicted"/>
<feature type="transmembrane region" description="Helical" evidence="1">
    <location>
        <begin position="173"/>
        <end position="197"/>
    </location>
</feature>
<evidence type="ECO:0000259" key="2">
    <source>
        <dbReference type="Pfam" id="PF00892"/>
    </source>
</evidence>
<dbReference type="RefSeq" id="WP_073251961.1">
    <property type="nucleotide sequence ID" value="NZ_FQZQ01000009.1"/>
</dbReference>
<protein>
    <submittedName>
        <fullName evidence="3">EamA-like transporter family protein</fullName>
    </submittedName>
</protein>
<dbReference type="EMBL" id="FQZQ01000009">
    <property type="protein sequence ID" value="SHJ47809.1"/>
    <property type="molecule type" value="Genomic_DNA"/>
</dbReference>